<evidence type="ECO:0000256" key="6">
    <source>
        <dbReference type="ARBA" id="ARBA00022438"/>
    </source>
</evidence>
<evidence type="ECO:0000259" key="14">
    <source>
        <dbReference type="Pfam" id="PF01433"/>
    </source>
</evidence>
<dbReference type="SUPFAM" id="SSF55486">
    <property type="entry name" value="Metalloproteases ('zincins'), catalytic domain"/>
    <property type="match status" value="1"/>
</dbReference>
<dbReference type="EMBL" id="VLPL01000001">
    <property type="protein sequence ID" value="TSJ48067.1"/>
    <property type="molecule type" value="Genomic_DNA"/>
</dbReference>
<evidence type="ECO:0000313" key="16">
    <source>
        <dbReference type="EMBL" id="TSJ48067.1"/>
    </source>
</evidence>
<evidence type="ECO:0000256" key="11">
    <source>
        <dbReference type="ARBA" id="ARBA00022833"/>
    </source>
</evidence>
<evidence type="ECO:0000256" key="4">
    <source>
        <dbReference type="ARBA" id="ARBA00012564"/>
    </source>
</evidence>
<dbReference type="NCBIfam" id="TIGR04183">
    <property type="entry name" value="Por_Secre_tail"/>
    <property type="match status" value="1"/>
</dbReference>
<keyword evidence="17" id="KW-1185">Reference proteome</keyword>
<keyword evidence="12" id="KW-0482">Metalloprotease</keyword>
<dbReference type="RefSeq" id="WP_144331602.1">
    <property type="nucleotide sequence ID" value="NZ_VLPL01000001.1"/>
</dbReference>
<feature type="signal peptide" evidence="13">
    <location>
        <begin position="1"/>
        <end position="18"/>
    </location>
</feature>
<dbReference type="InterPro" id="IPR014782">
    <property type="entry name" value="Peptidase_M1_dom"/>
</dbReference>
<keyword evidence="6" id="KW-0031">Aminopeptidase</keyword>
<dbReference type="SUPFAM" id="SSF63737">
    <property type="entry name" value="Leukotriene A4 hydrolase N-terminal domain"/>
    <property type="match status" value="1"/>
</dbReference>
<sequence>MKNNILLSLLFLPFFHFAQDSKGSCSSVKKYTNSVQKSNTFTIAQIAQTELYDVHYYFLDLNMTNTSTTLSGSAEIHAKARTDLDTALVEFFQTFVISSIEVDGTPVTYSRQNSALKVPVNKLQGENFVIHVNYSGTPPNATTNPLGGGGMTNASSPSWGNQVTWSLSEPFAAYEWFPAKQSLKDKADSCAVWITVPTNCKAGSNGVLQQVVDLGNGTHRFEWKHKHPIDYYLISVAVAKYVEYNVTANPVGSGPVLIQNYIYDNPATLPNFQNDIDETVDFLELYADLFGPYPFADEKYGHCMAPISGGMEHQTMTTQGFFNPTLTCHELAHQWFGDHVTCSSWADIWVNEGFASYAEYIMLEHLYPGDELQDMLDRHDNIMTQTGGSVWVSDSLNDGSIFSGRLVYDKGAAIVHTMRFLVDNDPVFYAALKTYQTNYADSVASGIELVNVVETESGKDLTNFLEEWYFGEGYPTYSVRWNNVGSDLLVEINQTTSKPTVTPLFTNDLELLFDRSGVADTTIRFQITGAQNQFIIPNASNYVNITKIDPNNWICNKSNGIVKDVNFTAGLEDNPNKPRISVYPNPSNGPVTVQMGESGDYSLVLADSKGSAITAYDFNSWTTLDLKNQAQGTYILQVISKAAGEKFSKLIKR</sequence>
<evidence type="ECO:0000256" key="1">
    <source>
        <dbReference type="ARBA" id="ARBA00000098"/>
    </source>
</evidence>
<dbReference type="GO" id="GO:0043171">
    <property type="term" value="P:peptide catabolic process"/>
    <property type="evidence" value="ECO:0007669"/>
    <property type="project" value="TreeGrafter"/>
</dbReference>
<protein>
    <recommendedName>
        <fullName evidence="5">Aminopeptidase N</fullName>
        <ecNumber evidence="4">3.4.11.2</ecNumber>
    </recommendedName>
</protein>
<dbReference type="GO" id="GO:0016285">
    <property type="term" value="F:alanyl aminopeptidase activity"/>
    <property type="evidence" value="ECO:0007669"/>
    <property type="project" value="UniProtKB-EC"/>
</dbReference>
<dbReference type="AlphaFoldDB" id="A0A556N7B3"/>
<evidence type="ECO:0000256" key="13">
    <source>
        <dbReference type="SAM" id="SignalP"/>
    </source>
</evidence>
<evidence type="ECO:0000256" key="10">
    <source>
        <dbReference type="ARBA" id="ARBA00022801"/>
    </source>
</evidence>
<proteinExistence type="inferred from homology"/>
<dbReference type="GO" id="GO:0005737">
    <property type="term" value="C:cytoplasm"/>
    <property type="evidence" value="ECO:0007669"/>
    <property type="project" value="TreeGrafter"/>
</dbReference>
<gene>
    <name evidence="16" type="ORF">FO442_02735</name>
</gene>
<evidence type="ECO:0000256" key="8">
    <source>
        <dbReference type="ARBA" id="ARBA00022723"/>
    </source>
</evidence>
<dbReference type="EC" id="3.4.11.2" evidence="4"/>
<reference evidence="16 17" key="1">
    <citation type="submission" date="2019-07" db="EMBL/GenBank/DDBJ databases">
        <authorList>
            <person name="Huq M.A."/>
        </authorList>
    </citation>
    <scope>NUCLEOTIDE SEQUENCE [LARGE SCALE GENOMIC DNA]</scope>
    <source>
        <strain evidence="16 17">MAH-3</strain>
    </source>
</reference>
<accession>A0A556N7B3</accession>
<dbReference type="GO" id="GO:0070006">
    <property type="term" value="F:metalloaminopeptidase activity"/>
    <property type="evidence" value="ECO:0007669"/>
    <property type="project" value="TreeGrafter"/>
</dbReference>
<evidence type="ECO:0000256" key="5">
    <source>
        <dbReference type="ARBA" id="ARBA00015611"/>
    </source>
</evidence>
<dbReference type="Gene3D" id="2.60.40.1730">
    <property type="entry name" value="tricorn interacting facor f3 domain"/>
    <property type="match status" value="1"/>
</dbReference>
<dbReference type="GO" id="GO:0016020">
    <property type="term" value="C:membrane"/>
    <property type="evidence" value="ECO:0007669"/>
    <property type="project" value="TreeGrafter"/>
</dbReference>
<dbReference type="GO" id="GO:0042277">
    <property type="term" value="F:peptide binding"/>
    <property type="evidence" value="ECO:0007669"/>
    <property type="project" value="TreeGrafter"/>
</dbReference>
<dbReference type="PANTHER" id="PTHR11533:SF174">
    <property type="entry name" value="PUROMYCIN-SENSITIVE AMINOPEPTIDASE-RELATED"/>
    <property type="match status" value="1"/>
</dbReference>
<dbReference type="Proteomes" id="UP000316008">
    <property type="component" value="Unassembled WGS sequence"/>
</dbReference>
<comment type="caution">
    <text evidence="16">The sequence shown here is derived from an EMBL/GenBank/DDBJ whole genome shotgun (WGS) entry which is preliminary data.</text>
</comment>
<comment type="similarity">
    <text evidence="3">Belongs to the peptidase M1 family.</text>
</comment>
<feature type="domain" description="Secretion system C-terminal sorting" evidence="15">
    <location>
        <begin position="582"/>
        <end position="651"/>
    </location>
</feature>
<evidence type="ECO:0000256" key="9">
    <source>
        <dbReference type="ARBA" id="ARBA00022729"/>
    </source>
</evidence>
<dbReference type="GO" id="GO:0005615">
    <property type="term" value="C:extracellular space"/>
    <property type="evidence" value="ECO:0007669"/>
    <property type="project" value="TreeGrafter"/>
</dbReference>
<dbReference type="GO" id="GO:0006508">
    <property type="term" value="P:proteolysis"/>
    <property type="evidence" value="ECO:0007669"/>
    <property type="project" value="UniProtKB-KW"/>
</dbReference>
<evidence type="ECO:0000256" key="12">
    <source>
        <dbReference type="ARBA" id="ARBA00023049"/>
    </source>
</evidence>
<organism evidence="16 17">
    <name type="scientific">Fluviicola chungangensis</name>
    <dbReference type="NCBI Taxonomy" id="2597671"/>
    <lineage>
        <taxon>Bacteria</taxon>
        <taxon>Pseudomonadati</taxon>
        <taxon>Bacteroidota</taxon>
        <taxon>Flavobacteriia</taxon>
        <taxon>Flavobacteriales</taxon>
        <taxon>Crocinitomicaceae</taxon>
        <taxon>Fluviicola</taxon>
    </lineage>
</organism>
<keyword evidence="11" id="KW-0862">Zinc</keyword>
<dbReference type="InterPro" id="IPR042097">
    <property type="entry name" value="Aminopeptidase_N-like_N_sf"/>
</dbReference>
<dbReference type="PANTHER" id="PTHR11533">
    <property type="entry name" value="PROTEASE M1 ZINC METALLOPROTEASE"/>
    <property type="match status" value="1"/>
</dbReference>
<dbReference type="InterPro" id="IPR026444">
    <property type="entry name" value="Secre_tail"/>
</dbReference>
<comment type="catalytic activity">
    <reaction evidence="1">
        <text>Release of an N-terminal amino acid, Xaa-|-Yaa- from a peptide, amide or arylamide. Xaa is preferably Ala, but may be most amino acids including Pro (slow action). When a terminal hydrophobic residue is followed by a prolyl residue, the two may be released as an intact Xaa-Pro dipeptide.</text>
        <dbReference type="EC" id="3.4.11.2"/>
    </reaction>
</comment>
<dbReference type="Pfam" id="PF01433">
    <property type="entry name" value="Peptidase_M1"/>
    <property type="match status" value="1"/>
</dbReference>
<dbReference type="GO" id="GO:0008270">
    <property type="term" value="F:zinc ion binding"/>
    <property type="evidence" value="ECO:0007669"/>
    <property type="project" value="InterPro"/>
</dbReference>
<keyword evidence="7" id="KW-0645">Protease</keyword>
<keyword evidence="10" id="KW-0378">Hydrolase</keyword>
<dbReference type="CDD" id="cd09603">
    <property type="entry name" value="M1_APN_like"/>
    <property type="match status" value="1"/>
</dbReference>
<dbReference type="PRINTS" id="PR00756">
    <property type="entry name" value="ALADIPTASE"/>
</dbReference>
<dbReference type="Pfam" id="PF18962">
    <property type="entry name" value="Por_Secre_tail"/>
    <property type="match status" value="1"/>
</dbReference>
<keyword evidence="9 13" id="KW-0732">Signal</keyword>
<evidence type="ECO:0000313" key="17">
    <source>
        <dbReference type="Proteomes" id="UP000316008"/>
    </source>
</evidence>
<dbReference type="Gene3D" id="1.10.390.10">
    <property type="entry name" value="Neutral Protease Domain 2"/>
    <property type="match status" value="1"/>
</dbReference>
<feature type="chain" id="PRO_5022095091" description="Aminopeptidase N" evidence="13">
    <location>
        <begin position="19"/>
        <end position="653"/>
    </location>
</feature>
<evidence type="ECO:0000259" key="15">
    <source>
        <dbReference type="Pfam" id="PF18962"/>
    </source>
</evidence>
<evidence type="ECO:0000256" key="2">
    <source>
        <dbReference type="ARBA" id="ARBA00001947"/>
    </source>
</evidence>
<dbReference type="InterPro" id="IPR001930">
    <property type="entry name" value="Peptidase_M1"/>
</dbReference>
<comment type="cofactor">
    <cofactor evidence="2">
        <name>Zn(2+)</name>
        <dbReference type="ChEBI" id="CHEBI:29105"/>
    </cofactor>
</comment>
<name>A0A556N7B3_9FLAO</name>
<evidence type="ECO:0000256" key="3">
    <source>
        <dbReference type="ARBA" id="ARBA00010136"/>
    </source>
</evidence>
<dbReference type="InterPro" id="IPR050344">
    <property type="entry name" value="Peptidase_M1_aminopeptidases"/>
</dbReference>
<evidence type="ECO:0000256" key="7">
    <source>
        <dbReference type="ARBA" id="ARBA00022670"/>
    </source>
</evidence>
<keyword evidence="8" id="KW-0479">Metal-binding</keyword>
<feature type="domain" description="Peptidase M1 membrane alanine aminopeptidase" evidence="14">
    <location>
        <begin position="325"/>
        <end position="468"/>
    </location>
</feature>
<dbReference type="InterPro" id="IPR027268">
    <property type="entry name" value="Peptidase_M4/M1_CTD_sf"/>
</dbReference>
<dbReference type="OrthoDB" id="100605at2"/>